<name>A0A445LFL2_GLYSO</name>
<reference evidence="4 5" key="1">
    <citation type="submission" date="2018-09" db="EMBL/GenBank/DDBJ databases">
        <title>A high-quality reference genome of wild soybean provides a powerful tool to mine soybean genomes.</title>
        <authorList>
            <person name="Xie M."/>
            <person name="Chung C.Y.L."/>
            <person name="Li M.-W."/>
            <person name="Wong F.-L."/>
            <person name="Chan T.-F."/>
            <person name="Lam H.-M."/>
        </authorList>
    </citation>
    <scope>NUCLEOTIDE SEQUENCE [LARGE SCALE GENOMIC DNA]</scope>
    <source>
        <strain evidence="5">cv. W05</strain>
        <tissue evidence="4">Hypocotyl of etiolated seedlings</tissue>
    </source>
</reference>
<evidence type="ECO:0000256" key="2">
    <source>
        <dbReference type="ARBA" id="ARBA00022679"/>
    </source>
</evidence>
<dbReference type="PANTHER" id="PTHR31147:SF1">
    <property type="entry name" value="ACYL TRANSFERASE 4"/>
    <property type="match status" value="1"/>
</dbReference>
<accession>A0A445LFL2</accession>
<evidence type="ECO:0000313" key="5">
    <source>
        <dbReference type="Proteomes" id="UP000289340"/>
    </source>
</evidence>
<dbReference type="Pfam" id="PF02458">
    <property type="entry name" value="Transferase"/>
    <property type="match status" value="1"/>
</dbReference>
<dbReference type="Gene3D" id="3.30.559.10">
    <property type="entry name" value="Chloramphenicol acetyltransferase-like domain"/>
    <property type="match status" value="1"/>
</dbReference>
<keyword evidence="2 4" id="KW-0808">Transferase</keyword>
<gene>
    <name evidence="4" type="ORF">D0Y65_007925</name>
</gene>
<sequence>VIMAMSVIRTKRGLVKPAEETPLTTVLDLSAIDRLPVLRCNARTLHVFKHGPEATRVIREALSKALVPYYPLAGRLKESKPVEASSDCTLRSVNFFDDVHSIPYDHLLPDAIPESQCIHPLVQIQVTEFGCGGSVIGLIFCHCICDGLGAAEFLNPMGEQSRGLRVLERGVPVSSSMRFFIVIHLFICFPEHKVQDHHRIQTQTANRDSYKKQAFEKQDMIQHHTSGLPNKGLRLMTWRVEEAHRLPFLHHNQELIM</sequence>
<dbReference type="PANTHER" id="PTHR31147">
    <property type="entry name" value="ACYL TRANSFERASE 4"/>
    <property type="match status" value="1"/>
</dbReference>
<dbReference type="GO" id="GO:0016746">
    <property type="term" value="F:acyltransferase activity"/>
    <property type="evidence" value="ECO:0007669"/>
    <property type="project" value="UniProtKB-KW"/>
</dbReference>
<dbReference type="InterPro" id="IPR023213">
    <property type="entry name" value="CAT-like_dom_sf"/>
</dbReference>
<dbReference type="AlphaFoldDB" id="A0A445LFL2"/>
<feature type="non-terminal residue" evidence="4">
    <location>
        <position position="1"/>
    </location>
</feature>
<dbReference type="Proteomes" id="UP000289340">
    <property type="component" value="Chromosome 3"/>
</dbReference>
<evidence type="ECO:0000256" key="3">
    <source>
        <dbReference type="ARBA" id="ARBA00023315"/>
    </source>
</evidence>
<comment type="similarity">
    <text evidence="1">Belongs to the plant acyltransferase family.</text>
</comment>
<comment type="caution">
    <text evidence="4">The sequence shown here is derived from an EMBL/GenBank/DDBJ whole genome shotgun (WGS) entry which is preliminary data.</text>
</comment>
<organism evidence="4 5">
    <name type="scientific">Glycine soja</name>
    <name type="common">Wild soybean</name>
    <dbReference type="NCBI Taxonomy" id="3848"/>
    <lineage>
        <taxon>Eukaryota</taxon>
        <taxon>Viridiplantae</taxon>
        <taxon>Streptophyta</taxon>
        <taxon>Embryophyta</taxon>
        <taxon>Tracheophyta</taxon>
        <taxon>Spermatophyta</taxon>
        <taxon>Magnoliopsida</taxon>
        <taxon>eudicotyledons</taxon>
        <taxon>Gunneridae</taxon>
        <taxon>Pentapetalae</taxon>
        <taxon>rosids</taxon>
        <taxon>fabids</taxon>
        <taxon>Fabales</taxon>
        <taxon>Fabaceae</taxon>
        <taxon>Papilionoideae</taxon>
        <taxon>50 kb inversion clade</taxon>
        <taxon>NPAAA clade</taxon>
        <taxon>indigoferoid/millettioid clade</taxon>
        <taxon>Phaseoleae</taxon>
        <taxon>Glycine</taxon>
        <taxon>Glycine subgen. Soja</taxon>
    </lineage>
</organism>
<keyword evidence="5" id="KW-1185">Reference proteome</keyword>
<proteinExistence type="inferred from homology"/>
<keyword evidence="3" id="KW-0012">Acyltransferase</keyword>
<dbReference type="EMBL" id="QZWG01000003">
    <property type="protein sequence ID" value="RZC21957.1"/>
    <property type="molecule type" value="Genomic_DNA"/>
</dbReference>
<dbReference type="InterPro" id="IPR050898">
    <property type="entry name" value="Plant_acyltransferase"/>
</dbReference>
<evidence type="ECO:0000256" key="1">
    <source>
        <dbReference type="ARBA" id="ARBA00009861"/>
    </source>
</evidence>
<evidence type="ECO:0000313" key="4">
    <source>
        <dbReference type="EMBL" id="RZC21957.1"/>
    </source>
</evidence>
<protein>
    <submittedName>
        <fullName evidence="4">Acyl transferase 4</fullName>
    </submittedName>
</protein>